<accession>A0ABQ5JMF9</accession>
<evidence type="ECO:0000259" key="1">
    <source>
        <dbReference type="PROSITE" id="PS51819"/>
    </source>
</evidence>
<keyword evidence="3" id="KW-1185">Reference proteome</keyword>
<dbReference type="PROSITE" id="PS51819">
    <property type="entry name" value="VOC"/>
    <property type="match status" value="1"/>
</dbReference>
<dbReference type="PANTHER" id="PTHR36113">
    <property type="entry name" value="LYASE, PUTATIVE-RELATED-RELATED"/>
    <property type="match status" value="1"/>
</dbReference>
<dbReference type="SUPFAM" id="SSF54593">
    <property type="entry name" value="Glyoxalase/Bleomycin resistance protein/Dihydroxybiphenyl dioxygenase"/>
    <property type="match status" value="1"/>
</dbReference>
<protein>
    <recommendedName>
        <fullName evidence="1">VOC domain-containing protein</fullName>
    </recommendedName>
</protein>
<dbReference type="RefSeq" id="WP_244056498.1">
    <property type="nucleotide sequence ID" value="NZ_BQXH01000020.1"/>
</dbReference>
<proteinExistence type="predicted"/>
<dbReference type="InterPro" id="IPR037523">
    <property type="entry name" value="VOC_core"/>
</dbReference>
<dbReference type="PANTHER" id="PTHR36113:SF6">
    <property type="entry name" value="FOSFOMYCIN RESISTANCE PROTEIN FOSX"/>
    <property type="match status" value="1"/>
</dbReference>
<evidence type="ECO:0000313" key="2">
    <source>
        <dbReference type="EMBL" id="GKS82169.1"/>
    </source>
</evidence>
<name>A0ABQ5JMF9_9LACO</name>
<comment type="caution">
    <text evidence="2">The sequence shown here is derived from an EMBL/GenBank/DDBJ whole genome shotgun (WGS) entry which is preliminary data.</text>
</comment>
<dbReference type="InterPro" id="IPR029068">
    <property type="entry name" value="Glyas_Bleomycin-R_OHBP_Dase"/>
</dbReference>
<evidence type="ECO:0000313" key="3">
    <source>
        <dbReference type="Proteomes" id="UP001055149"/>
    </source>
</evidence>
<gene>
    <name evidence="2" type="ORF">LPAF129_18550</name>
</gene>
<dbReference type="Pfam" id="PF13669">
    <property type="entry name" value="Glyoxalase_4"/>
    <property type="match status" value="1"/>
</dbReference>
<organism evidence="2 3">
    <name type="scientific">Ligilactobacillus pabuli</name>
    <dbReference type="NCBI Taxonomy" id="2886039"/>
    <lineage>
        <taxon>Bacteria</taxon>
        <taxon>Bacillati</taxon>
        <taxon>Bacillota</taxon>
        <taxon>Bacilli</taxon>
        <taxon>Lactobacillales</taxon>
        <taxon>Lactobacillaceae</taxon>
        <taxon>Ligilactobacillus</taxon>
    </lineage>
</organism>
<dbReference type="EMBL" id="BQXH01000020">
    <property type="protein sequence ID" value="GKS82169.1"/>
    <property type="molecule type" value="Genomic_DNA"/>
</dbReference>
<dbReference type="Gene3D" id="3.10.180.10">
    <property type="entry name" value="2,3-Dihydroxybiphenyl 1,2-Dioxygenase, domain 1"/>
    <property type="match status" value="1"/>
</dbReference>
<dbReference type="InterPro" id="IPR051332">
    <property type="entry name" value="Fosfomycin_Res_Enzymes"/>
</dbReference>
<dbReference type="Proteomes" id="UP001055149">
    <property type="component" value="Unassembled WGS sequence"/>
</dbReference>
<sequence length="132" mass="15796">MRRTGMINHLEIYVSNLMETRLFWERLLVQNFGYQVYQEWESGISYWLDETYLVFVQSLKVTPQYNRTRVGLNHLAFTVETNKQVDEIRSQLRVAGYTELYADRYLYAGGQDSYVLYFEDPDRIKVEIVSIE</sequence>
<feature type="domain" description="VOC" evidence="1">
    <location>
        <begin position="6"/>
        <end position="131"/>
    </location>
</feature>
<reference evidence="2" key="1">
    <citation type="journal article" date="2022" name="Int. J. Syst. Evol. Microbiol.">
        <title>A novel species of lactic acid bacteria, Ligilactobacillus pabuli sp. nov., isolated from alfalfa silage.</title>
        <authorList>
            <person name="Tohno M."/>
            <person name="Tanizawa Y."/>
            <person name="Sawada H."/>
            <person name="Sakamoto M."/>
            <person name="Ohkuma M."/>
            <person name="Kobayashi H."/>
        </authorList>
    </citation>
    <scope>NUCLEOTIDE SEQUENCE</scope>
    <source>
        <strain evidence="2">AF129</strain>
    </source>
</reference>